<dbReference type="AlphaFoldDB" id="A0A1Q8V6M2"/>
<evidence type="ECO:0000313" key="3">
    <source>
        <dbReference type="EMBL" id="OLO43700.1"/>
    </source>
</evidence>
<feature type="signal peptide" evidence="2">
    <location>
        <begin position="1"/>
        <end position="23"/>
    </location>
</feature>
<evidence type="ECO:0000256" key="2">
    <source>
        <dbReference type="SAM" id="SignalP"/>
    </source>
</evidence>
<dbReference type="Proteomes" id="UP000186857">
    <property type="component" value="Unassembled WGS sequence"/>
</dbReference>
<feature type="region of interest" description="Disordered" evidence="1">
    <location>
        <begin position="26"/>
        <end position="98"/>
    </location>
</feature>
<feature type="chain" id="PRO_5039027051" description="Lipoprotein" evidence="2">
    <location>
        <begin position="24"/>
        <end position="263"/>
    </location>
</feature>
<gene>
    <name evidence="3" type="ORF">BKH29_09945</name>
</gene>
<protein>
    <recommendedName>
        <fullName evidence="5">Lipoprotein</fullName>
    </recommendedName>
</protein>
<evidence type="ECO:0008006" key="5">
    <source>
        <dbReference type="Google" id="ProtNLM"/>
    </source>
</evidence>
<dbReference type="PROSITE" id="PS51257">
    <property type="entry name" value="PROKAR_LIPOPROTEIN"/>
    <property type="match status" value="1"/>
</dbReference>
<dbReference type="OrthoDB" id="3260653at2"/>
<feature type="compositionally biased region" description="Low complexity" evidence="1">
    <location>
        <begin position="26"/>
        <end position="46"/>
    </location>
</feature>
<organism evidence="3 4">
    <name type="scientific">Actinomyces oris</name>
    <dbReference type="NCBI Taxonomy" id="544580"/>
    <lineage>
        <taxon>Bacteria</taxon>
        <taxon>Bacillati</taxon>
        <taxon>Actinomycetota</taxon>
        <taxon>Actinomycetes</taxon>
        <taxon>Actinomycetales</taxon>
        <taxon>Actinomycetaceae</taxon>
        <taxon>Actinomyces</taxon>
    </lineage>
</organism>
<accession>A0A1Q8V6M2</accession>
<comment type="caution">
    <text evidence="3">The sequence shown here is derived from an EMBL/GenBank/DDBJ whole genome shotgun (WGS) entry which is preliminary data.</text>
</comment>
<dbReference type="RefSeq" id="WP_075377275.1">
    <property type="nucleotide sequence ID" value="NZ_MSKJ01000023.1"/>
</dbReference>
<reference evidence="3 4" key="1">
    <citation type="submission" date="2016-12" db="EMBL/GenBank/DDBJ databases">
        <title>Genomic Comparison of strains in the 'Actinomyces naeslundii' Group.</title>
        <authorList>
            <person name="Mughal S.R."/>
            <person name="Do T."/>
            <person name="Gilbert S.C."/>
            <person name="Witherden E.A."/>
            <person name="Didelot X."/>
            <person name="Beighton D."/>
        </authorList>
    </citation>
    <scope>NUCLEOTIDE SEQUENCE [LARGE SCALE GENOMIC DNA]</scope>
    <source>
        <strain evidence="3 4">CCUG 33920</strain>
    </source>
</reference>
<name>A0A1Q8V6M2_9ACTO</name>
<sequence length="263" mass="27241">MKSVRTAATLLAGLALVATPTLTACSHIMSGSDSSSSADSDSSSASDKSDTKDRKEDAEADKSDRDDDKDDDKASASSTSSSQADASAKPIPADSQEVSGTSVSLTFAVPKDWQDLKNLDPAEKESIAQTMGTNAARLDQQNAAFDIVYRAKEASPAGFYNNVNMASQPLPLKSTPTESEVTSVLTQQSATLTEYSTKQTATGEAAVGTYTLEAAGNKAYGTLILVPTSKSSGGPTGYASIYVSAGSAEEAKQISNTILDTIH</sequence>
<proteinExistence type="predicted"/>
<evidence type="ECO:0000313" key="4">
    <source>
        <dbReference type="Proteomes" id="UP000186857"/>
    </source>
</evidence>
<evidence type="ECO:0000256" key="1">
    <source>
        <dbReference type="SAM" id="MobiDB-lite"/>
    </source>
</evidence>
<feature type="compositionally biased region" description="Basic and acidic residues" evidence="1">
    <location>
        <begin position="47"/>
        <end position="74"/>
    </location>
</feature>
<dbReference type="EMBL" id="MSKJ01000023">
    <property type="protein sequence ID" value="OLO43700.1"/>
    <property type="molecule type" value="Genomic_DNA"/>
</dbReference>
<keyword evidence="2" id="KW-0732">Signal</keyword>
<feature type="compositionally biased region" description="Low complexity" evidence="1">
    <location>
        <begin position="75"/>
        <end position="89"/>
    </location>
</feature>